<reference evidence="1" key="1">
    <citation type="submission" date="2021-06" db="EMBL/GenBank/DDBJ databases">
        <authorList>
            <person name="Kallberg Y."/>
            <person name="Tangrot J."/>
            <person name="Rosling A."/>
        </authorList>
    </citation>
    <scope>NUCLEOTIDE SEQUENCE</scope>
    <source>
        <strain evidence="1">IL203A</strain>
    </source>
</reference>
<feature type="non-terminal residue" evidence="1">
    <location>
        <position position="1"/>
    </location>
</feature>
<dbReference type="EMBL" id="CAJVPU010040582">
    <property type="protein sequence ID" value="CAG8739584.1"/>
    <property type="molecule type" value="Genomic_DNA"/>
</dbReference>
<organism evidence="1 2">
    <name type="scientific">Dentiscutata heterogama</name>
    <dbReference type="NCBI Taxonomy" id="1316150"/>
    <lineage>
        <taxon>Eukaryota</taxon>
        <taxon>Fungi</taxon>
        <taxon>Fungi incertae sedis</taxon>
        <taxon>Mucoromycota</taxon>
        <taxon>Glomeromycotina</taxon>
        <taxon>Glomeromycetes</taxon>
        <taxon>Diversisporales</taxon>
        <taxon>Gigasporaceae</taxon>
        <taxon>Dentiscutata</taxon>
    </lineage>
</organism>
<comment type="caution">
    <text evidence="1">The sequence shown here is derived from an EMBL/GenBank/DDBJ whole genome shotgun (WGS) entry which is preliminary data.</text>
</comment>
<accession>A0ACA9Q9P1</accession>
<name>A0ACA9Q9P1_9GLOM</name>
<dbReference type="Proteomes" id="UP000789702">
    <property type="component" value="Unassembled WGS sequence"/>
</dbReference>
<gene>
    <name evidence="1" type="ORF">DHETER_LOCUS13963</name>
</gene>
<protein>
    <submittedName>
        <fullName evidence="1">2642_t:CDS:1</fullName>
    </submittedName>
</protein>
<sequence length="103" mass="11791">SYQSFTREILHNTVSKIIPSIKQNQTTNNNNSTPILTNQVAGPIKQRTPTFNNNETDSPSIQIIEEDQETQPYINSNLAYDMPRVSIENCNNCKVEIKFTFQK</sequence>
<evidence type="ECO:0000313" key="1">
    <source>
        <dbReference type="EMBL" id="CAG8739584.1"/>
    </source>
</evidence>
<evidence type="ECO:0000313" key="2">
    <source>
        <dbReference type="Proteomes" id="UP000789702"/>
    </source>
</evidence>
<proteinExistence type="predicted"/>
<keyword evidence="2" id="KW-1185">Reference proteome</keyword>